<feature type="compositionally biased region" description="Pro residues" evidence="1">
    <location>
        <begin position="31"/>
        <end position="43"/>
    </location>
</feature>
<comment type="caution">
    <text evidence="2">The sequence shown here is derived from an EMBL/GenBank/DDBJ whole genome shotgun (WGS) entry which is preliminary data.</text>
</comment>
<keyword evidence="3" id="KW-1185">Reference proteome</keyword>
<evidence type="ECO:0000313" key="2">
    <source>
        <dbReference type="EMBL" id="MPC83766.1"/>
    </source>
</evidence>
<protein>
    <submittedName>
        <fullName evidence="2">Uncharacterized protein</fullName>
    </submittedName>
</protein>
<proteinExistence type="predicted"/>
<sequence>MFVAHAVDSLSILCRPGHHEPIPQSFLFNDHPPPPPPTLPPTTTPSHFQQHPTIPPPPQHSPSCLSSHIQFPPPLPVTITSPRFSPSRPSQFLLSVHSHRGHYHHHDSGPKPALLFPI</sequence>
<organism evidence="2 3">
    <name type="scientific">Portunus trituberculatus</name>
    <name type="common">Swimming crab</name>
    <name type="synonym">Neptunus trituberculatus</name>
    <dbReference type="NCBI Taxonomy" id="210409"/>
    <lineage>
        <taxon>Eukaryota</taxon>
        <taxon>Metazoa</taxon>
        <taxon>Ecdysozoa</taxon>
        <taxon>Arthropoda</taxon>
        <taxon>Crustacea</taxon>
        <taxon>Multicrustacea</taxon>
        <taxon>Malacostraca</taxon>
        <taxon>Eumalacostraca</taxon>
        <taxon>Eucarida</taxon>
        <taxon>Decapoda</taxon>
        <taxon>Pleocyemata</taxon>
        <taxon>Brachyura</taxon>
        <taxon>Eubrachyura</taxon>
        <taxon>Portunoidea</taxon>
        <taxon>Portunidae</taxon>
        <taxon>Portuninae</taxon>
        <taxon>Portunus</taxon>
    </lineage>
</organism>
<dbReference type="EMBL" id="VSRR010063445">
    <property type="protein sequence ID" value="MPC83766.1"/>
    <property type="molecule type" value="Genomic_DNA"/>
</dbReference>
<reference evidence="2 3" key="1">
    <citation type="submission" date="2019-05" db="EMBL/GenBank/DDBJ databases">
        <title>Another draft genome of Portunus trituberculatus and its Hox gene families provides insights of decapod evolution.</title>
        <authorList>
            <person name="Jeong J.-H."/>
            <person name="Song I."/>
            <person name="Kim S."/>
            <person name="Choi T."/>
            <person name="Kim D."/>
            <person name="Ryu S."/>
            <person name="Kim W."/>
        </authorList>
    </citation>
    <scope>NUCLEOTIDE SEQUENCE [LARGE SCALE GENOMIC DNA]</scope>
    <source>
        <tissue evidence="2">Muscle</tissue>
    </source>
</reference>
<name>A0A5B7IQA1_PORTR</name>
<evidence type="ECO:0000313" key="3">
    <source>
        <dbReference type="Proteomes" id="UP000324222"/>
    </source>
</evidence>
<gene>
    <name evidence="2" type="ORF">E2C01_078482</name>
</gene>
<dbReference type="AlphaFoldDB" id="A0A5B7IQA1"/>
<dbReference type="Proteomes" id="UP000324222">
    <property type="component" value="Unassembled WGS sequence"/>
</dbReference>
<accession>A0A5B7IQA1</accession>
<evidence type="ECO:0000256" key="1">
    <source>
        <dbReference type="SAM" id="MobiDB-lite"/>
    </source>
</evidence>
<feature type="region of interest" description="Disordered" evidence="1">
    <location>
        <begin position="23"/>
        <end position="67"/>
    </location>
</feature>